<dbReference type="PIRSF" id="PIRSF017082">
    <property type="entry name" value="YflP"/>
    <property type="match status" value="1"/>
</dbReference>
<evidence type="ECO:0000313" key="3">
    <source>
        <dbReference type="EMBL" id="MBG9387387.1"/>
    </source>
</evidence>
<evidence type="ECO:0000256" key="1">
    <source>
        <dbReference type="ARBA" id="ARBA00006987"/>
    </source>
</evidence>
<feature type="chain" id="PRO_5036725297" evidence="2">
    <location>
        <begin position="28"/>
        <end position="323"/>
    </location>
</feature>
<dbReference type="SUPFAM" id="SSF53850">
    <property type="entry name" value="Periplasmic binding protein-like II"/>
    <property type="match status" value="1"/>
</dbReference>
<feature type="signal peptide" evidence="2">
    <location>
        <begin position="1"/>
        <end position="27"/>
    </location>
</feature>
<keyword evidence="2" id="KW-0732">Signal</keyword>
<evidence type="ECO:0000313" key="4">
    <source>
        <dbReference type="Proteomes" id="UP000651050"/>
    </source>
</evidence>
<protein>
    <submittedName>
        <fullName evidence="3">Tripartite tricarboxylate transporter substrate binding protein</fullName>
    </submittedName>
</protein>
<evidence type="ECO:0000256" key="2">
    <source>
        <dbReference type="SAM" id="SignalP"/>
    </source>
</evidence>
<comment type="similarity">
    <text evidence="1">Belongs to the UPF0065 (bug) family.</text>
</comment>
<comment type="caution">
    <text evidence="3">The sequence shown here is derived from an EMBL/GenBank/DDBJ whole genome shotgun (WGS) entry which is preliminary data.</text>
</comment>
<dbReference type="PANTHER" id="PTHR42928">
    <property type="entry name" value="TRICARBOXYLATE-BINDING PROTEIN"/>
    <property type="match status" value="1"/>
</dbReference>
<sequence>MFSTKTLARCASAFLALQFGLAGLASAEFPDKTIRIIVPFAPGGGVDALARPFAKELGEILKANVIVDNKASNTGQIGAMEVARAQADGYTLLISSAAFGTTPAFYPKVPYDPVKDFEAVTIIGSTPQVLVANVNFKANNVQDLLAVAKAGAPVNFALSASTGIQALATELMSTMANVKFTNVPYKGAGAAFTDLIGGQVDVMVDNPASSMPHVRSGKLKLLATTGAKRMATLPNTPAIAEVLPGFEALNWFVLAAPAGTPPAVLDRLHAATLEAMHRPVMKQFFERDGIDAVGNSRADAKKFVAGEVTKWTKIVKDKGLQVQ</sequence>
<dbReference type="EMBL" id="JADWYS010000001">
    <property type="protein sequence ID" value="MBG9387387.1"/>
    <property type="molecule type" value="Genomic_DNA"/>
</dbReference>
<proteinExistence type="inferred from homology"/>
<name>A0A931H2L7_9BURK</name>
<dbReference type="Gene3D" id="3.40.190.10">
    <property type="entry name" value="Periplasmic binding protein-like II"/>
    <property type="match status" value="1"/>
</dbReference>
<reference evidence="3" key="1">
    <citation type="submission" date="2020-11" db="EMBL/GenBank/DDBJ databases">
        <title>Bacterial whole genome sequence for Caenimonas sp. DR4.4.</title>
        <authorList>
            <person name="Le V."/>
            <person name="Ko S.-R."/>
            <person name="Ahn C.-Y."/>
            <person name="Oh H.-M."/>
        </authorList>
    </citation>
    <scope>NUCLEOTIDE SEQUENCE</scope>
    <source>
        <strain evidence="3">DR4.4</strain>
    </source>
</reference>
<dbReference type="InterPro" id="IPR042100">
    <property type="entry name" value="Bug_dom1"/>
</dbReference>
<dbReference type="PANTHER" id="PTHR42928:SF5">
    <property type="entry name" value="BLR1237 PROTEIN"/>
    <property type="match status" value="1"/>
</dbReference>
<dbReference type="InterPro" id="IPR005064">
    <property type="entry name" value="BUG"/>
</dbReference>
<gene>
    <name evidence="3" type="ORF">I5803_05105</name>
</gene>
<dbReference type="Proteomes" id="UP000651050">
    <property type="component" value="Unassembled WGS sequence"/>
</dbReference>
<accession>A0A931H2L7</accession>
<dbReference type="AlphaFoldDB" id="A0A931H2L7"/>
<organism evidence="3 4">
    <name type="scientific">Caenimonas aquaedulcis</name>
    <dbReference type="NCBI Taxonomy" id="2793270"/>
    <lineage>
        <taxon>Bacteria</taxon>
        <taxon>Pseudomonadati</taxon>
        <taxon>Pseudomonadota</taxon>
        <taxon>Betaproteobacteria</taxon>
        <taxon>Burkholderiales</taxon>
        <taxon>Comamonadaceae</taxon>
        <taxon>Caenimonas</taxon>
    </lineage>
</organism>
<keyword evidence="4" id="KW-1185">Reference proteome</keyword>
<dbReference type="CDD" id="cd13578">
    <property type="entry name" value="PBP2_Bug27"/>
    <property type="match status" value="1"/>
</dbReference>
<dbReference type="Gene3D" id="3.40.190.150">
    <property type="entry name" value="Bordetella uptake gene, domain 1"/>
    <property type="match status" value="1"/>
</dbReference>
<dbReference type="Pfam" id="PF03401">
    <property type="entry name" value="TctC"/>
    <property type="match status" value="1"/>
</dbReference>